<evidence type="ECO:0000313" key="4">
    <source>
        <dbReference type="Proteomes" id="UP001501821"/>
    </source>
</evidence>
<name>A0ABP7IBV1_9ACTN</name>
<dbReference type="EMBL" id="BAABAH010000004">
    <property type="protein sequence ID" value="GAA3814586.1"/>
    <property type="molecule type" value="Genomic_DNA"/>
</dbReference>
<protein>
    <submittedName>
        <fullName evidence="3">MaoC family dehydratase</fullName>
    </submittedName>
</protein>
<feature type="domain" description="MaoC-like" evidence="2">
    <location>
        <begin position="21"/>
        <end position="98"/>
    </location>
</feature>
<dbReference type="RefSeq" id="WP_344774103.1">
    <property type="nucleotide sequence ID" value="NZ_BAABAH010000004.1"/>
</dbReference>
<dbReference type="Pfam" id="PF01575">
    <property type="entry name" value="MaoC_dehydratas"/>
    <property type="match status" value="1"/>
</dbReference>
<keyword evidence="4" id="KW-1185">Reference proteome</keyword>
<dbReference type="Proteomes" id="UP001501821">
    <property type="component" value="Unassembled WGS sequence"/>
</dbReference>
<comment type="similarity">
    <text evidence="1">Belongs to the enoyl-CoA hydratase/isomerase family.</text>
</comment>
<proteinExistence type="inferred from homology"/>
<dbReference type="InterPro" id="IPR029069">
    <property type="entry name" value="HotDog_dom_sf"/>
</dbReference>
<dbReference type="InterPro" id="IPR003965">
    <property type="entry name" value="Fatty_acid_synthase"/>
</dbReference>
<gene>
    <name evidence="3" type="ORF">GCM10022242_15940</name>
</gene>
<organism evidence="3 4">
    <name type="scientific">Nocardioides panacisoli</name>
    <dbReference type="NCBI Taxonomy" id="627624"/>
    <lineage>
        <taxon>Bacteria</taxon>
        <taxon>Bacillati</taxon>
        <taxon>Actinomycetota</taxon>
        <taxon>Actinomycetes</taxon>
        <taxon>Propionibacteriales</taxon>
        <taxon>Nocardioidaceae</taxon>
        <taxon>Nocardioides</taxon>
    </lineage>
</organism>
<evidence type="ECO:0000259" key="2">
    <source>
        <dbReference type="Pfam" id="PF01575"/>
    </source>
</evidence>
<dbReference type="PANTHER" id="PTHR43841:SF3">
    <property type="entry name" value="(3R)-HYDROXYACYL-ACP DEHYDRATASE SUBUNIT HADB"/>
    <property type="match status" value="1"/>
</dbReference>
<comment type="caution">
    <text evidence="3">The sequence shown here is derived from an EMBL/GenBank/DDBJ whole genome shotgun (WGS) entry which is preliminary data.</text>
</comment>
<accession>A0ABP7IBV1</accession>
<sequence length="138" mass="14226">MKTPRTGAERLTVGTVLPAVGFDVTRADLREYAEASGDPNPIHLDPEVARAVGLPDTIAHGMLTLALAARAVSDWTGDAEVVELGGRFTGMVVVPEEGTRVEFGGEVTATTDDTVTIALTATCAGAKVLGRPAAVVRA</sequence>
<evidence type="ECO:0000313" key="3">
    <source>
        <dbReference type="EMBL" id="GAA3814586.1"/>
    </source>
</evidence>
<dbReference type="PRINTS" id="PR01483">
    <property type="entry name" value="FASYNTHASE"/>
</dbReference>
<dbReference type="PANTHER" id="PTHR43841">
    <property type="entry name" value="3-HYDROXYACYL-THIOESTER DEHYDRATASE HTDX-RELATED"/>
    <property type="match status" value="1"/>
</dbReference>
<reference evidence="4" key="1">
    <citation type="journal article" date="2019" name="Int. J. Syst. Evol. Microbiol.">
        <title>The Global Catalogue of Microorganisms (GCM) 10K type strain sequencing project: providing services to taxonomists for standard genome sequencing and annotation.</title>
        <authorList>
            <consortium name="The Broad Institute Genomics Platform"/>
            <consortium name="The Broad Institute Genome Sequencing Center for Infectious Disease"/>
            <person name="Wu L."/>
            <person name="Ma J."/>
        </authorList>
    </citation>
    <scope>NUCLEOTIDE SEQUENCE [LARGE SCALE GENOMIC DNA]</scope>
    <source>
        <strain evidence="4">JCM 16953</strain>
    </source>
</reference>
<evidence type="ECO:0000256" key="1">
    <source>
        <dbReference type="ARBA" id="ARBA00005254"/>
    </source>
</evidence>
<dbReference type="SUPFAM" id="SSF54637">
    <property type="entry name" value="Thioesterase/thiol ester dehydrase-isomerase"/>
    <property type="match status" value="1"/>
</dbReference>
<dbReference type="InterPro" id="IPR002539">
    <property type="entry name" value="MaoC-like_dom"/>
</dbReference>
<dbReference type="Gene3D" id="3.10.129.10">
    <property type="entry name" value="Hotdog Thioesterase"/>
    <property type="match status" value="1"/>
</dbReference>